<dbReference type="AlphaFoldDB" id="M7BQU5"/>
<evidence type="ECO:0000256" key="1">
    <source>
        <dbReference type="SAM" id="MobiDB-lite"/>
    </source>
</evidence>
<feature type="region of interest" description="Disordered" evidence="1">
    <location>
        <begin position="1"/>
        <end position="26"/>
    </location>
</feature>
<reference evidence="3" key="1">
    <citation type="journal article" date="2013" name="Nat. Genet.">
        <title>The draft genomes of soft-shell turtle and green sea turtle yield insights into the development and evolution of the turtle-specific body plan.</title>
        <authorList>
            <person name="Wang Z."/>
            <person name="Pascual-Anaya J."/>
            <person name="Zadissa A."/>
            <person name="Li W."/>
            <person name="Niimura Y."/>
            <person name="Huang Z."/>
            <person name="Li C."/>
            <person name="White S."/>
            <person name="Xiong Z."/>
            <person name="Fang D."/>
            <person name="Wang B."/>
            <person name="Ming Y."/>
            <person name="Chen Y."/>
            <person name="Zheng Y."/>
            <person name="Kuraku S."/>
            <person name="Pignatelli M."/>
            <person name="Herrero J."/>
            <person name="Beal K."/>
            <person name="Nozawa M."/>
            <person name="Li Q."/>
            <person name="Wang J."/>
            <person name="Zhang H."/>
            <person name="Yu L."/>
            <person name="Shigenobu S."/>
            <person name="Wang J."/>
            <person name="Liu J."/>
            <person name="Flicek P."/>
            <person name="Searle S."/>
            <person name="Wang J."/>
            <person name="Kuratani S."/>
            <person name="Yin Y."/>
            <person name="Aken B."/>
            <person name="Zhang G."/>
            <person name="Irie N."/>
        </authorList>
    </citation>
    <scope>NUCLEOTIDE SEQUENCE [LARGE SCALE GENOMIC DNA]</scope>
</reference>
<gene>
    <name evidence="2" type="ORF">UY3_08281</name>
</gene>
<sequence length="169" mass="18614">MRQVNKLARPPTGFPRTSGGPSLRTTGIERGVSALRALIRTSTIEPQSYEHQSYELTSQPHIWNRKNCVYNWKTAQDMRKILFASPFGTAYRGGATSKGPYNIVAVPGTCCSGAQWAVDGAESRNGCTRISTVFPTSHIDKKYPNTLLIGMVISYPLLRARLDQLHSSG</sequence>
<protein>
    <submittedName>
        <fullName evidence="2">Uncharacterized protein</fullName>
    </submittedName>
</protein>
<evidence type="ECO:0000313" key="3">
    <source>
        <dbReference type="Proteomes" id="UP000031443"/>
    </source>
</evidence>
<accession>M7BQU5</accession>
<keyword evidence="3" id="KW-1185">Reference proteome</keyword>
<name>M7BQU5_CHEMY</name>
<proteinExistence type="predicted"/>
<organism evidence="2 3">
    <name type="scientific">Chelonia mydas</name>
    <name type="common">Green sea-turtle</name>
    <name type="synonym">Chelonia agassizi</name>
    <dbReference type="NCBI Taxonomy" id="8469"/>
    <lineage>
        <taxon>Eukaryota</taxon>
        <taxon>Metazoa</taxon>
        <taxon>Chordata</taxon>
        <taxon>Craniata</taxon>
        <taxon>Vertebrata</taxon>
        <taxon>Euteleostomi</taxon>
        <taxon>Archelosauria</taxon>
        <taxon>Testudinata</taxon>
        <taxon>Testudines</taxon>
        <taxon>Cryptodira</taxon>
        <taxon>Durocryptodira</taxon>
        <taxon>Americhelydia</taxon>
        <taxon>Chelonioidea</taxon>
        <taxon>Cheloniidae</taxon>
        <taxon>Chelonia</taxon>
    </lineage>
</organism>
<dbReference type="Proteomes" id="UP000031443">
    <property type="component" value="Unassembled WGS sequence"/>
</dbReference>
<dbReference type="EMBL" id="KB532022">
    <property type="protein sequence ID" value="EMP34453.1"/>
    <property type="molecule type" value="Genomic_DNA"/>
</dbReference>
<evidence type="ECO:0000313" key="2">
    <source>
        <dbReference type="EMBL" id="EMP34453.1"/>
    </source>
</evidence>